<dbReference type="EMBL" id="VFOF01000001">
    <property type="protein sequence ID" value="TQL17585.1"/>
    <property type="molecule type" value="Genomic_DNA"/>
</dbReference>
<dbReference type="Proteomes" id="UP000316887">
    <property type="component" value="Unassembled WGS sequence"/>
</dbReference>
<feature type="region of interest" description="Disordered" evidence="1">
    <location>
        <begin position="59"/>
        <end position="82"/>
    </location>
</feature>
<evidence type="ECO:0000313" key="2">
    <source>
        <dbReference type="EMBL" id="TQL17585.1"/>
    </source>
</evidence>
<feature type="compositionally biased region" description="Pro residues" evidence="1">
    <location>
        <begin position="65"/>
        <end position="75"/>
    </location>
</feature>
<evidence type="ECO:0000256" key="1">
    <source>
        <dbReference type="SAM" id="MobiDB-lite"/>
    </source>
</evidence>
<name>A0A542W1W5_ZYMMB</name>
<dbReference type="AlphaFoldDB" id="A0A542W1W5"/>
<protein>
    <submittedName>
        <fullName evidence="2">Uncharacterized protein</fullName>
    </submittedName>
</protein>
<gene>
    <name evidence="2" type="ORF">FBY58_1179</name>
</gene>
<sequence>MRSYAKIMSFIKKGCAFLLLPVVGECLFFSLPSLAPAMPPRHFPHSTVMEIHLNVRSINGRNQRPLPPPPPPPDAPFNTQPPEAIWHEKKGPRCISPESIGAAAVSEKDSVDLMLKGGSRIRAHLENCPALDFYSGFYVHAGPDGQICAKRDPVYARWGGECLINRFRVVEGVLKH</sequence>
<comment type="caution">
    <text evidence="2">The sequence shown here is derived from an EMBL/GenBank/DDBJ whole genome shotgun (WGS) entry which is preliminary data.</text>
</comment>
<reference evidence="2 3" key="1">
    <citation type="submission" date="2019-06" db="EMBL/GenBank/DDBJ databases">
        <title>Genome sequencing of Zymomonas mobilis strains for genetic engineering and biofuel applications.</title>
        <authorList>
            <person name="Teravest M."/>
        </authorList>
    </citation>
    <scope>NUCLEOTIDE SEQUENCE [LARGE SCALE GENOMIC DNA]</scope>
    <source>
        <strain evidence="2 3">AN0101</strain>
    </source>
</reference>
<proteinExistence type="predicted"/>
<accession>A0A542W1W5</accession>
<organism evidence="2 3">
    <name type="scientific">Zymomonas mobilis</name>
    <dbReference type="NCBI Taxonomy" id="542"/>
    <lineage>
        <taxon>Bacteria</taxon>
        <taxon>Pseudomonadati</taxon>
        <taxon>Pseudomonadota</taxon>
        <taxon>Alphaproteobacteria</taxon>
        <taxon>Sphingomonadales</taxon>
        <taxon>Zymomonadaceae</taxon>
        <taxon>Zymomonas</taxon>
    </lineage>
</organism>
<evidence type="ECO:0000313" key="3">
    <source>
        <dbReference type="Proteomes" id="UP000316887"/>
    </source>
</evidence>